<accession>A0A9P5YSD9</accession>
<evidence type="ECO:0000313" key="1">
    <source>
        <dbReference type="EMBL" id="KAF9474657.1"/>
    </source>
</evidence>
<dbReference type="EMBL" id="MU155368">
    <property type="protein sequence ID" value="KAF9474657.1"/>
    <property type="molecule type" value="Genomic_DNA"/>
</dbReference>
<reference evidence="1" key="1">
    <citation type="submission" date="2020-11" db="EMBL/GenBank/DDBJ databases">
        <authorList>
            <consortium name="DOE Joint Genome Institute"/>
            <person name="Ahrendt S."/>
            <person name="Riley R."/>
            <person name="Andreopoulos W."/>
            <person name="Labutti K."/>
            <person name="Pangilinan J."/>
            <person name="Ruiz-Duenas F.J."/>
            <person name="Barrasa J.M."/>
            <person name="Sanchez-Garcia M."/>
            <person name="Camarero S."/>
            <person name="Miyauchi S."/>
            <person name="Serrano A."/>
            <person name="Linde D."/>
            <person name="Babiker R."/>
            <person name="Drula E."/>
            <person name="Ayuso-Fernandez I."/>
            <person name="Pacheco R."/>
            <person name="Padilla G."/>
            <person name="Ferreira P."/>
            <person name="Barriuso J."/>
            <person name="Kellner H."/>
            <person name="Castanera R."/>
            <person name="Alfaro M."/>
            <person name="Ramirez L."/>
            <person name="Pisabarro A.G."/>
            <person name="Kuo A."/>
            <person name="Tritt A."/>
            <person name="Lipzen A."/>
            <person name="He G."/>
            <person name="Yan M."/>
            <person name="Ng V."/>
            <person name="Cullen D."/>
            <person name="Martin F."/>
            <person name="Rosso M.-N."/>
            <person name="Henrissat B."/>
            <person name="Hibbett D."/>
            <person name="Martinez A.T."/>
            <person name="Grigoriev I.V."/>
        </authorList>
    </citation>
    <scope>NUCLEOTIDE SEQUENCE</scope>
    <source>
        <strain evidence="1">CIRM-BRFM 674</strain>
    </source>
</reference>
<comment type="caution">
    <text evidence="1">The sequence shown here is derived from an EMBL/GenBank/DDBJ whole genome shotgun (WGS) entry which is preliminary data.</text>
</comment>
<dbReference type="AlphaFoldDB" id="A0A9P5YSD9"/>
<evidence type="ECO:0000313" key="2">
    <source>
        <dbReference type="Proteomes" id="UP000807469"/>
    </source>
</evidence>
<keyword evidence="2" id="KW-1185">Reference proteome</keyword>
<gene>
    <name evidence="1" type="ORF">BDN70DRAFT_996921</name>
</gene>
<organism evidence="1 2">
    <name type="scientific">Pholiota conissans</name>
    <dbReference type="NCBI Taxonomy" id="109636"/>
    <lineage>
        <taxon>Eukaryota</taxon>
        <taxon>Fungi</taxon>
        <taxon>Dikarya</taxon>
        <taxon>Basidiomycota</taxon>
        <taxon>Agaricomycotina</taxon>
        <taxon>Agaricomycetes</taxon>
        <taxon>Agaricomycetidae</taxon>
        <taxon>Agaricales</taxon>
        <taxon>Agaricineae</taxon>
        <taxon>Strophariaceae</taxon>
        <taxon>Pholiota</taxon>
    </lineage>
</organism>
<dbReference type="InterPro" id="IPR032675">
    <property type="entry name" value="LRR_dom_sf"/>
</dbReference>
<name>A0A9P5YSD9_9AGAR</name>
<dbReference type="Gene3D" id="3.80.10.10">
    <property type="entry name" value="Ribonuclease Inhibitor"/>
    <property type="match status" value="1"/>
</dbReference>
<evidence type="ECO:0008006" key="3">
    <source>
        <dbReference type="Google" id="ProtNLM"/>
    </source>
</evidence>
<dbReference type="Proteomes" id="UP000807469">
    <property type="component" value="Unassembled WGS sequence"/>
</dbReference>
<dbReference type="SUPFAM" id="SSF52047">
    <property type="entry name" value="RNI-like"/>
    <property type="match status" value="1"/>
</dbReference>
<sequence length="536" mass="60612">MHRALTNGVIISEVARQLGQDGEPDAEMRELGLVVAPVVAPSSARTLYALALTCRSFARHALDALWVALDDLTPLFKVIPGFRGKYFDRVLTGSELARFEKYANRVRLYRCRGKERIGLSAYIQVMQSRETFGRTLLPRLMYLSTAISCPELQYLIGGPLVALCCSPPVTDTIPFDILALIHSSAVSRKTLRYLKLNLSLPDACQRSITQLSNLKFLAIHNSTNKPMSLDAQFFQAISKFKYLSKILLSGPLYLATENLSSSNQTVFPALTDFWISTQPNEVTRLISLLDIGKFEHLDTLWLSFPPVPDDGWRDIVTIPWIQFFKILRMRTSSRWFKSLVIECSYVDLEKPIAEWPALALSDLPDFFLLKLARLRIAFPIFPIISNADIYKIISSFPSLVSLEIVTRLPWQTDFTAIIAIAKGLPCLRELTMGIDAHAMPPDFLVPMLSHNLFGLKLIVSRLRDPGQFAFYLDRMFHELQTLELLGCGEDSEGPIQREALNEVRRALMRFNSARADQTRRLSLSSRSREGSFSVMR</sequence>
<protein>
    <recommendedName>
        <fullName evidence="3">F-box domain-containing protein</fullName>
    </recommendedName>
</protein>
<proteinExistence type="predicted"/>
<dbReference type="OrthoDB" id="2447803at2759"/>